<reference evidence="2 3" key="1">
    <citation type="submission" date="2016-03" db="EMBL/GenBank/DDBJ databases">
        <authorList>
            <person name="Ploux O."/>
        </authorList>
    </citation>
    <scope>NUCLEOTIDE SEQUENCE [LARGE SCALE GENOMIC DNA]</scope>
    <source>
        <strain evidence="2 3">BER2</strain>
    </source>
</reference>
<proteinExistence type="predicted"/>
<feature type="transmembrane region" description="Helical" evidence="1">
    <location>
        <begin position="134"/>
        <end position="151"/>
    </location>
</feature>
<dbReference type="RefSeq" id="WP_063243832.1">
    <property type="nucleotide sequence ID" value="NZ_CP168967.1"/>
</dbReference>
<protein>
    <submittedName>
        <fullName evidence="2">Uncharacterized protein</fullName>
    </submittedName>
</protein>
<keyword evidence="1" id="KW-0472">Membrane</keyword>
<evidence type="ECO:0000313" key="2">
    <source>
        <dbReference type="EMBL" id="KYG63491.1"/>
    </source>
</evidence>
<gene>
    <name evidence="2" type="ORF">AZI85_05565</name>
</gene>
<feature type="transmembrane region" description="Helical" evidence="1">
    <location>
        <begin position="171"/>
        <end position="197"/>
    </location>
</feature>
<evidence type="ECO:0000256" key="1">
    <source>
        <dbReference type="SAM" id="Phobius"/>
    </source>
</evidence>
<dbReference type="EMBL" id="LUKF01000014">
    <property type="protein sequence ID" value="KYG63491.1"/>
    <property type="molecule type" value="Genomic_DNA"/>
</dbReference>
<feature type="transmembrane region" description="Helical" evidence="1">
    <location>
        <begin position="109"/>
        <end position="127"/>
    </location>
</feature>
<dbReference type="OrthoDB" id="5288481at2"/>
<sequence length="203" mass="22853">MNTPDSHHYWESILFSATTVTDDKMTLLYKYRLLLLITLITGLLMWTYSFISIFFVQGKTLGMIGVTCSTIHLLSPVVYRLTKSMTVAAYNMVIAGMIFQFSFSFYTGGFYSPTLIWFAILPLIVGLLTNKIHAAVWTLICAAAYVTMFFLEEAGWVPESSLSELGRTLAQFMIGLGLIGLVGGFTLFFLELSYFYYHKPKGS</sequence>
<accession>A0A150WIG2</accession>
<feature type="transmembrane region" description="Helical" evidence="1">
    <location>
        <begin position="33"/>
        <end position="55"/>
    </location>
</feature>
<organism evidence="2 3">
    <name type="scientific">Bdellovibrio bacteriovorus</name>
    <dbReference type="NCBI Taxonomy" id="959"/>
    <lineage>
        <taxon>Bacteria</taxon>
        <taxon>Pseudomonadati</taxon>
        <taxon>Bdellovibrionota</taxon>
        <taxon>Bdellovibrionia</taxon>
        <taxon>Bdellovibrionales</taxon>
        <taxon>Pseudobdellovibrionaceae</taxon>
        <taxon>Bdellovibrio</taxon>
    </lineage>
</organism>
<keyword evidence="1" id="KW-0812">Transmembrane</keyword>
<comment type="caution">
    <text evidence="2">The sequence shown here is derived from an EMBL/GenBank/DDBJ whole genome shotgun (WGS) entry which is preliminary data.</text>
</comment>
<name>A0A150WIG2_BDEBC</name>
<dbReference type="Proteomes" id="UP000075391">
    <property type="component" value="Unassembled WGS sequence"/>
</dbReference>
<evidence type="ECO:0000313" key="3">
    <source>
        <dbReference type="Proteomes" id="UP000075391"/>
    </source>
</evidence>
<keyword evidence="1" id="KW-1133">Transmembrane helix</keyword>
<dbReference type="AlphaFoldDB" id="A0A150WIG2"/>
<feature type="transmembrane region" description="Helical" evidence="1">
    <location>
        <begin position="86"/>
        <end position="103"/>
    </location>
</feature>